<feature type="compositionally biased region" description="Basic and acidic residues" evidence="1">
    <location>
        <begin position="363"/>
        <end position="385"/>
    </location>
</feature>
<name>A0A059J7K1_TRIIM</name>
<feature type="compositionally biased region" description="Polar residues" evidence="1">
    <location>
        <begin position="451"/>
        <end position="462"/>
    </location>
</feature>
<dbReference type="Proteomes" id="UP000024533">
    <property type="component" value="Unassembled WGS sequence"/>
</dbReference>
<dbReference type="OMA" id="KPRRQFE"/>
<organism evidence="2 3">
    <name type="scientific">Trichophyton interdigitale (strain MR816)</name>
    <dbReference type="NCBI Taxonomy" id="1215338"/>
    <lineage>
        <taxon>Eukaryota</taxon>
        <taxon>Fungi</taxon>
        <taxon>Dikarya</taxon>
        <taxon>Ascomycota</taxon>
        <taxon>Pezizomycotina</taxon>
        <taxon>Eurotiomycetes</taxon>
        <taxon>Eurotiomycetidae</taxon>
        <taxon>Onygenales</taxon>
        <taxon>Arthrodermataceae</taxon>
        <taxon>Trichophyton</taxon>
    </lineage>
</organism>
<gene>
    <name evidence="2" type="ORF">H109_04651</name>
</gene>
<sequence length="646" mass="74256">MEPGATYVQKLPSGKVGFVRRPIKIKQTKSILADAFLPNRDGSAWSFPYSYNLDAPLPIETGSKETTQPIPLTDGPAQAYNHGREYQHQLATRRYDLAPSNLYHRDAGFPPPAPSPILEPQSPTYSRAHAAPATETRHRCAVCGRYRSPSYQHRHPIIPGQIPPTSVCRKCRFTYTSSGDSTESDESDRRSRDRRRSRRRRSRSRPIFDKEPATQPAPIPQILQAPAPQASQPQEPPTPAPAPAPAPPPPPPQPQPPATKMESSPHIFHFCPNPPGLCTLRSQRNSHDYGLPTPISSPHCCTEPSYHSLPDYGDTCSSCCYHRHSQRHYRQDCHHGHCCHREPRLYTSRKSRSFDDAQVIPSDDPRRPCIHREPSPLRKAERTVVKDANTWSMPATGNWDESNERVRKPRSPTPSPSPVRERRYVEPHQFSSSLRGTRPPQAKICRFASDEPQSQPNVQYQTWEDDRPKRQYSRVISRGNDDNNEENGWYDTPNYERPISTRPSRNASMQRRPSRVEVERPPSEILVVPKPRRQFEVRYGAYQPEQQRDYEYRESQPATRFREYEPSNPRRVTTVNRRNYAYPVVRDEQEETDAGQGYSDPRYEKWNRSRYTSREIIEGPRGTYNPPAARNPSGQQYKARERSVVW</sequence>
<dbReference type="OrthoDB" id="4173357at2759"/>
<feature type="region of interest" description="Disordered" evidence="1">
    <location>
        <begin position="108"/>
        <end position="137"/>
    </location>
</feature>
<dbReference type="EMBL" id="AOKY01000305">
    <property type="protein sequence ID" value="KDB23472.1"/>
    <property type="molecule type" value="Genomic_DNA"/>
</dbReference>
<feature type="region of interest" description="Disordered" evidence="1">
    <location>
        <begin position="350"/>
        <end position="520"/>
    </location>
</feature>
<dbReference type="STRING" id="1215338.A0A059J7K1"/>
<dbReference type="HOGENOM" id="CLU_424005_0_0_1"/>
<evidence type="ECO:0000256" key="1">
    <source>
        <dbReference type="SAM" id="MobiDB-lite"/>
    </source>
</evidence>
<comment type="caution">
    <text evidence="2">The sequence shown here is derived from an EMBL/GenBank/DDBJ whole genome shotgun (WGS) entry which is preliminary data.</text>
</comment>
<feature type="compositionally biased region" description="Basic residues" evidence="1">
    <location>
        <begin position="192"/>
        <end position="204"/>
    </location>
</feature>
<feature type="compositionally biased region" description="Low complexity" evidence="1">
    <location>
        <begin position="213"/>
        <end position="233"/>
    </location>
</feature>
<keyword evidence="3" id="KW-1185">Reference proteome</keyword>
<evidence type="ECO:0000313" key="2">
    <source>
        <dbReference type="EMBL" id="KDB23472.1"/>
    </source>
</evidence>
<protein>
    <submittedName>
        <fullName evidence="2">Uncharacterized protein</fullName>
    </submittedName>
</protein>
<feature type="region of interest" description="Disordered" evidence="1">
    <location>
        <begin position="175"/>
        <end position="266"/>
    </location>
</feature>
<reference evidence="2 3" key="1">
    <citation type="submission" date="2014-02" db="EMBL/GenBank/DDBJ databases">
        <title>The Genome Sequence of Trichophyton interdigitale MR816.</title>
        <authorList>
            <consortium name="The Broad Institute Genomics Platform"/>
            <person name="Cuomo C.A."/>
            <person name="White T.C."/>
            <person name="Graser Y."/>
            <person name="Martinez-Rossi N."/>
            <person name="Heitman J."/>
            <person name="Young S.K."/>
            <person name="Zeng Q."/>
            <person name="Gargeya S."/>
            <person name="Abouelleil A."/>
            <person name="Alvarado L."/>
            <person name="Chapman S.B."/>
            <person name="Gainer-Dewar J."/>
            <person name="Goldberg J."/>
            <person name="Griggs A."/>
            <person name="Gujja S."/>
            <person name="Hansen M."/>
            <person name="Howarth C."/>
            <person name="Imamovic A."/>
            <person name="Larimer J."/>
            <person name="Martinez D."/>
            <person name="Murphy C."/>
            <person name="Pearson M.D."/>
            <person name="Persinoti G."/>
            <person name="Poon T."/>
            <person name="Priest M."/>
            <person name="Roberts A.D."/>
            <person name="Saif S."/>
            <person name="Shea T.D."/>
            <person name="Sykes S.N."/>
            <person name="Wortman J."/>
            <person name="Nusbaum C."/>
            <person name="Birren B."/>
        </authorList>
    </citation>
    <scope>NUCLEOTIDE SEQUENCE [LARGE SCALE GENOMIC DNA]</scope>
    <source>
        <strain evidence="2 3">MR816</strain>
    </source>
</reference>
<feature type="compositionally biased region" description="Pro residues" evidence="1">
    <location>
        <begin position="234"/>
        <end position="257"/>
    </location>
</feature>
<proteinExistence type="predicted"/>
<evidence type="ECO:0000313" key="3">
    <source>
        <dbReference type="Proteomes" id="UP000024533"/>
    </source>
</evidence>
<accession>A0A059J7K1</accession>
<dbReference type="AlphaFoldDB" id="A0A059J7K1"/>
<feature type="region of interest" description="Disordered" evidence="1">
    <location>
        <begin position="617"/>
        <end position="646"/>
    </location>
</feature>